<accession>A0ACB8SWV6</accession>
<keyword evidence="2" id="KW-1185">Reference proteome</keyword>
<organism evidence="1 2">
    <name type="scientific">Artomyces pyxidatus</name>
    <dbReference type="NCBI Taxonomy" id="48021"/>
    <lineage>
        <taxon>Eukaryota</taxon>
        <taxon>Fungi</taxon>
        <taxon>Dikarya</taxon>
        <taxon>Basidiomycota</taxon>
        <taxon>Agaricomycotina</taxon>
        <taxon>Agaricomycetes</taxon>
        <taxon>Russulales</taxon>
        <taxon>Auriscalpiaceae</taxon>
        <taxon>Artomyces</taxon>
    </lineage>
</organism>
<evidence type="ECO:0000313" key="1">
    <source>
        <dbReference type="EMBL" id="KAI0060964.1"/>
    </source>
</evidence>
<reference evidence="1" key="2">
    <citation type="journal article" date="2022" name="New Phytol.">
        <title>Evolutionary transition to the ectomycorrhizal habit in the genomes of a hyperdiverse lineage of mushroom-forming fungi.</title>
        <authorList>
            <person name="Looney B."/>
            <person name="Miyauchi S."/>
            <person name="Morin E."/>
            <person name="Drula E."/>
            <person name="Courty P.E."/>
            <person name="Kohler A."/>
            <person name="Kuo A."/>
            <person name="LaButti K."/>
            <person name="Pangilinan J."/>
            <person name="Lipzen A."/>
            <person name="Riley R."/>
            <person name="Andreopoulos W."/>
            <person name="He G."/>
            <person name="Johnson J."/>
            <person name="Nolan M."/>
            <person name="Tritt A."/>
            <person name="Barry K.W."/>
            <person name="Grigoriev I.V."/>
            <person name="Nagy L.G."/>
            <person name="Hibbett D."/>
            <person name="Henrissat B."/>
            <person name="Matheny P.B."/>
            <person name="Labbe J."/>
            <person name="Martin F.M."/>
        </authorList>
    </citation>
    <scope>NUCLEOTIDE SEQUENCE</scope>
    <source>
        <strain evidence="1">HHB10654</strain>
    </source>
</reference>
<protein>
    <submittedName>
        <fullName evidence="1">Uncharacterized protein</fullName>
    </submittedName>
</protein>
<proteinExistence type="predicted"/>
<gene>
    <name evidence="1" type="ORF">BV25DRAFT_1839295</name>
</gene>
<comment type="caution">
    <text evidence="1">The sequence shown here is derived from an EMBL/GenBank/DDBJ whole genome shotgun (WGS) entry which is preliminary data.</text>
</comment>
<sequence length="580" mass="65000">MASQANFTTSIGYASNAHRVLAIPELLTLVFSFGDRVNNATYSLVNKQWREIALDNIWREVDCLYYLFRILVPMSQSPTFGNVYAFTRSPTQQDWAHFMSYARRVRVLRHWGREIPPDRETEMPSLDDSAFQDIARTRTTLAVFPNLRSLSWMELDPRLNQAIFMHENIAQYAVLLDATTRGIDDFLVDITARMPALRDVTVACPPGLGDFAGQSVLQSLFRGVPMLRKIVLPKECLDGHVLKELSALPELEVIEFDTLGGIKCDNPVIDVTLDDGAFPSLWDLCLNSYVGLQDMRRFLVGGALLPRLTSLFVESLNPELASTVHDFLNGIVTSYPNLEVFAMDIVMDTDAEVKDHSITMEHVRPLLTLKKLKSLELRHSLPLKLTPDDFAELASAFPLLENLVLNPEPLDLIKPSLDLEALITLAQHCPQLHTVGIYVDAETAGEIVLRHKTTPRLPLLRTLNFGVSPIGADQVPIALFLSHVVSEEVTVCLESGVTWSAELYAGSPTDYSGKVADRCDAWAEVAKMVPLLMQLKKQEKDERREIQREVEDLRMRNELLMEKAKIPPTGGDYGNGCLVC</sequence>
<dbReference type="EMBL" id="MU277215">
    <property type="protein sequence ID" value="KAI0060964.1"/>
    <property type="molecule type" value="Genomic_DNA"/>
</dbReference>
<name>A0ACB8SWV6_9AGAM</name>
<dbReference type="Proteomes" id="UP000814140">
    <property type="component" value="Unassembled WGS sequence"/>
</dbReference>
<evidence type="ECO:0000313" key="2">
    <source>
        <dbReference type="Proteomes" id="UP000814140"/>
    </source>
</evidence>
<reference evidence="1" key="1">
    <citation type="submission" date="2021-03" db="EMBL/GenBank/DDBJ databases">
        <authorList>
            <consortium name="DOE Joint Genome Institute"/>
            <person name="Ahrendt S."/>
            <person name="Looney B.P."/>
            <person name="Miyauchi S."/>
            <person name="Morin E."/>
            <person name="Drula E."/>
            <person name="Courty P.E."/>
            <person name="Chicoki N."/>
            <person name="Fauchery L."/>
            <person name="Kohler A."/>
            <person name="Kuo A."/>
            <person name="Labutti K."/>
            <person name="Pangilinan J."/>
            <person name="Lipzen A."/>
            <person name="Riley R."/>
            <person name="Andreopoulos W."/>
            <person name="He G."/>
            <person name="Johnson J."/>
            <person name="Barry K.W."/>
            <person name="Grigoriev I.V."/>
            <person name="Nagy L."/>
            <person name="Hibbett D."/>
            <person name="Henrissat B."/>
            <person name="Matheny P.B."/>
            <person name="Labbe J."/>
            <person name="Martin F."/>
        </authorList>
    </citation>
    <scope>NUCLEOTIDE SEQUENCE</scope>
    <source>
        <strain evidence="1">HHB10654</strain>
    </source>
</reference>